<evidence type="ECO:0000313" key="2">
    <source>
        <dbReference type="Proteomes" id="UP000032749"/>
    </source>
</evidence>
<protein>
    <submittedName>
        <fullName evidence="1">Uncharacterized protein</fullName>
    </submittedName>
</protein>
<organism evidence="1 2">
    <name type="scientific">Oleispira antarctica RB-8</name>
    <dbReference type="NCBI Taxonomy" id="698738"/>
    <lineage>
        <taxon>Bacteria</taxon>
        <taxon>Pseudomonadati</taxon>
        <taxon>Pseudomonadota</taxon>
        <taxon>Gammaproteobacteria</taxon>
        <taxon>Oceanospirillales</taxon>
        <taxon>Oceanospirillaceae</taxon>
        <taxon>Oleispira</taxon>
    </lineage>
</organism>
<dbReference type="KEGG" id="oai:OLEAN_C17640"/>
<gene>
    <name evidence="1" type="ORF">OLEAN_C17640</name>
</gene>
<accession>R4YMI1</accession>
<dbReference type="HOGENOM" id="CLU_2410373_0_0_6"/>
<evidence type="ECO:0000313" key="1">
    <source>
        <dbReference type="EMBL" id="CCK75940.1"/>
    </source>
</evidence>
<keyword evidence="2" id="KW-1185">Reference proteome</keyword>
<dbReference type="EMBL" id="FO203512">
    <property type="protein sequence ID" value="CCK75940.1"/>
    <property type="molecule type" value="Genomic_DNA"/>
</dbReference>
<dbReference type="AlphaFoldDB" id="R4YMI1"/>
<proteinExistence type="predicted"/>
<dbReference type="Proteomes" id="UP000032749">
    <property type="component" value="Chromosome"/>
</dbReference>
<name>R4YMI1_OLEAN</name>
<sequence>MNSNVRKALATATIKAESLAGFDHFSYQADWSNFPNSLMISCHFQADHRLENTTSIEAQLSKLLQFSLLKQGIKFRDFRRNITIVSNPLLTR</sequence>
<reference evidence="1 2" key="1">
    <citation type="journal article" date="2013" name="Nat. Commun.">
        <title>Genome sequence and functional genomic analysis of the oil-degrading bacterium Oleispira antarctica.</title>
        <authorList>
            <person name="Kube M."/>
            <person name="Chernikova T.N."/>
            <person name="Al-Ramahi Y."/>
            <person name="Beloqui A."/>
            <person name="Lopez-Cortez N."/>
            <person name="Guazzaroni M.E."/>
            <person name="Heipieper H.J."/>
            <person name="Klages S."/>
            <person name="Kotsyurbenko O.R."/>
            <person name="Langer I."/>
            <person name="Nechitaylo T.Y."/>
            <person name="Lunsdorf H."/>
            <person name="Fernandez M."/>
            <person name="Juarez S."/>
            <person name="Ciordia S."/>
            <person name="Singer A."/>
            <person name="Kagan O."/>
            <person name="Egorova O."/>
            <person name="Petit P.A."/>
            <person name="Stogios P."/>
            <person name="Kim Y."/>
            <person name="Tchigvintsev A."/>
            <person name="Flick R."/>
            <person name="Denaro R."/>
            <person name="Genovese M."/>
            <person name="Albar J.P."/>
            <person name="Reva O.N."/>
            <person name="Martinez-Gomariz M."/>
            <person name="Tran H."/>
            <person name="Ferrer M."/>
            <person name="Savchenko A."/>
            <person name="Yakunin A.F."/>
            <person name="Yakimov M.M."/>
            <person name="Golyshina O.V."/>
            <person name="Reinhardt R."/>
            <person name="Golyshin P.N."/>
        </authorList>
    </citation>
    <scope>NUCLEOTIDE SEQUENCE [LARGE SCALE GENOMIC DNA]</scope>
</reference>